<feature type="domain" description="MATH" evidence="4">
    <location>
        <begin position="205"/>
        <end position="329"/>
    </location>
</feature>
<dbReference type="Gene3D" id="3.10.20.90">
    <property type="entry name" value="Phosphatidylinositol 3-kinase Catalytic Subunit, Chain A, domain 1"/>
    <property type="match status" value="1"/>
</dbReference>
<keyword evidence="2" id="KW-0175">Coiled coil</keyword>
<protein>
    <recommendedName>
        <fullName evidence="4">MATH domain-containing protein</fullName>
    </recommendedName>
</protein>
<dbReference type="PROSITE" id="PS50144">
    <property type="entry name" value="MATH"/>
    <property type="match status" value="4"/>
</dbReference>
<dbReference type="OrthoDB" id="15382at2759"/>
<dbReference type="PANTHER" id="PTHR46236">
    <property type="entry name" value="TRAF-LIKE SUPERFAMILY PROTEIN"/>
    <property type="match status" value="1"/>
</dbReference>
<dbReference type="RefSeq" id="XP_004359620.1">
    <property type="nucleotide sequence ID" value="XM_004359563.1"/>
</dbReference>
<proteinExistence type="predicted"/>
<feature type="compositionally biased region" description="Low complexity" evidence="3">
    <location>
        <begin position="8"/>
        <end position="28"/>
    </location>
</feature>
<name>F4PU02_CACFS</name>
<dbReference type="SUPFAM" id="SSF49599">
    <property type="entry name" value="TRAF domain-like"/>
    <property type="match status" value="4"/>
</dbReference>
<dbReference type="Pfam" id="PF12436">
    <property type="entry name" value="USP7_ICP0_bdg"/>
    <property type="match status" value="1"/>
</dbReference>
<feature type="domain" description="MATH" evidence="4">
    <location>
        <begin position="604"/>
        <end position="728"/>
    </location>
</feature>
<dbReference type="Proteomes" id="UP000007797">
    <property type="component" value="Unassembled WGS sequence"/>
</dbReference>
<dbReference type="KEGG" id="dfa:DFA_01656"/>
<evidence type="ECO:0000313" key="6">
    <source>
        <dbReference type="Proteomes" id="UP000007797"/>
    </source>
</evidence>
<feature type="region of interest" description="Disordered" evidence="3">
    <location>
        <begin position="1"/>
        <end position="39"/>
    </location>
</feature>
<evidence type="ECO:0000256" key="2">
    <source>
        <dbReference type="ARBA" id="ARBA00023054"/>
    </source>
</evidence>
<evidence type="ECO:0000313" key="5">
    <source>
        <dbReference type="EMBL" id="EGG21770.1"/>
    </source>
</evidence>
<dbReference type="CDD" id="cd00121">
    <property type="entry name" value="MATH"/>
    <property type="match status" value="4"/>
</dbReference>
<dbReference type="InterPro" id="IPR024729">
    <property type="entry name" value="USP7_ICP0-binding_dom"/>
</dbReference>
<dbReference type="InterPro" id="IPR008974">
    <property type="entry name" value="TRAF-like"/>
</dbReference>
<dbReference type="STRING" id="1054147.F4PU02"/>
<sequence>MSFTFDTSGGSSSGSSSSNSSQQAQGSSNPTNTNTAHPITGAKDALSSAVTIGGGEDFNTPTQGSKTVEISNFSNYKESFYTPIFHLCDSNWRLLIFPEGNNSPGNISIFLDYYDIGVNPLFEKDANLTLTLINQGDSKKNVKKTSQHKFSFKGVNWGFVSFLSLQTLLKTENGFLIQDKLKIKVEIQSHSGTIDKSDPKNAKPYGKFSYSLTNFSHHFENFYSPTYYVCGSNWRIYIFPNGYSSPNYFSVYLDLLDVKFKPLMSKHLFFAIEIVNQKYPEKNLKKWVDHQYDDKNMNFGFPKFVLLSTLLNSDLGYIVDDTIIINIEFTVMSSNCDEPSPNFEIDSNLNNPDCGKFTFPSKKNPNIDLLFSPTFNIAGSNWQLVSYPLENLTDYFSIYLDLVDIKTKPLLRKHISFAIEIVNQVNPSKSFKKYISNIYSYNSFSWLFQKFMKVSTLNDPKYGFIKNDTIIINVELIIISSDFLKPLPFDHTNTNLVDSPIKKSQQLLLLEHLKQEMLLSSANTTNQPTVNNTESRIATNYNINNNNNNNNTANTTNTTTTTTNNFVNQCYPSVSHPSPSNSIALPYNFIDECSHSKNRLKEESGSFCFDIHNFSTLDKSFYSPVFALNRTKWRFYIFPKGNSVQNFFSLYLDYVDPKTKPKIRQYICFILEVVNKKNPSKSEKKYSFHTFCYSSVNWGFKKFISLETIKDMATGFMEDDTVTVKVTIYFLSQSILDTKHLLGYSNERSKHLKLHMNKEDDVLTPETIAKQKTEEEAYYYHTIKLTMDSDFEKTNCFDLIDFSNHQPIKIRKTSTLLELKLQIQMIYGISFERQRIWFWDHNPNQKPSKVARCPVILDDEDIFNQYISHFSGLEMRFHLEVSSAPQPNDKNLFFDPIQADYCLIFFKYYDSCKQKIEFIASKVSYTVIPLSAFIPFLNQKIGNTVDSPLLLYGEFSMNLLYQLDPNRTLKSYGVNHGDIIYCQKIQPLREKAQLPFVSDYFNFVYNKVIITFQILNYKNINNDAPFSFKLEILKGMTFVEIVKRVAEVVQTFPQNINLYSVSQTPPTNNALISPEVSKVLSNLSLIYLIIISSSTQPTPNPTNYHQHLFIF</sequence>
<feature type="domain" description="MATH" evidence="4">
    <location>
        <begin position="354"/>
        <end position="476"/>
    </location>
</feature>
<dbReference type="InterPro" id="IPR002083">
    <property type="entry name" value="MATH/TRAF_dom"/>
</dbReference>
<gene>
    <name evidence="5" type="ORF">DFA_01656</name>
</gene>
<evidence type="ECO:0000256" key="3">
    <source>
        <dbReference type="SAM" id="MobiDB-lite"/>
    </source>
</evidence>
<feature type="domain" description="MATH" evidence="4">
    <location>
        <begin position="63"/>
        <end position="187"/>
    </location>
</feature>
<dbReference type="GeneID" id="14873316"/>
<dbReference type="OMA" id="WRIYIFP"/>
<dbReference type="InterPro" id="IPR050804">
    <property type="entry name" value="MCC"/>
</dbReference>
<organism evidence="5 6">
    <name type="scientific">Cavenderia fasciculata</name>
    <name type="common">Slime mold</name>
    <name type="synonym">Dictyostelium fasciculatum</name>
    <dbReference type="NCBI Taxonomy" id="261658"/>
    <lineage>
        <taxon>Eukaryota</taxon>
        <taxon>Amoebozoa</taxon>
        <taxon>Evosea</taxon>
        <taxon>Eumycetozoa</taxon>
        <taxon>Dictyostelia</taxon>
        <taxon>Acytosteliales</taxon>
        <taxon>Cavenderiaceae</taxon>
        <taxon>Cavenderia</taxon>
    </lineage>
</organism>
<evidence type="ECO:0000259" key="4">
    <source>
        <dbReference type="PROSITE" id="PS50144"/>
    </source>
</evidence>
<dbReference type="AlphaFoldDB" id="F4PU02"/>
<keyword evidence="6" id="KW-1185">Reference proteome</keyword>
<dbReference type="PANTHER" id="PTHR46236:SF37">
    <property type="entry name" value="MATH DOMAIN-CONTAINING PROTEIN"/>
    <property type="match status" value="1"/>
</dbReference>
<dbReference type="Pfam" id="PF22486">
    <property type="entry name" value="MATH_2"/>
    <property type="match status" value="4"/>
</dbReference>
<reference evidence="6" key="1">
    <citation type="journal article" date="2011" name="Genome Res.">
        <title>Phylogeny-wide analysis of social amoeba genomes highlights ancient origins for complex intercellular communication.</title>
        <authorList>
            <person name="Heidel A.J."/>
            <person name="Lawal H.M."/>
            <person name="Felder M."/>
            <person name="Schilde C."/>
            <person name="Helps N.R."/>
            <person name="Tunggal B."/>
            <person name="Rivero F."/>
            <person name="John U."/>
            <person name="Schleicher M."/>
            <person name="Eichinger L."/>
            <person name="Platzer M."/>
            <person name="Noegel A.A."/>
            <person name="Schaap P."/>
            <person name="Gloeckner G."/>
        </authorList>
    </citation>
    <scope>NUCLEOTIDE SEQUENCE [LARGE SCALE GENOMIC DNA]</scope>
    <source>
        <strain evidence="6">SH3</strain>
    </source>
</reference>
<dbReference type="GO" id="GO:0140096">
    <property type="term" value="F:catalytic activity, acting on a protein"/>
    <property type="evidence" value="ECO:0007669"/>
    <property type="project" value="UniProtKB-ARBA"/>
</dbReference>
<keyword evidence="1" id="KW-0833">Ubl conjugation pathway</keyword>
<dbReference type="Gene3D" id="2.60.210.10">
    <property type="entry name" value="Apoptosis, Tumor Necrosis Factor Receptor Associated Protein 2, Chain A"/>
    <property type="match status" value="4"/>
</dbReference>
<dbReference type="EMBL" id="GL883010">
    <property type="protein sequence ID" value="EGG21770.1"/>
    <property type="molecule type" value="Genomic_DNA"/>
</dbReference>
<evidence type="ECO:0000256" key="1">
    <source>
        <dbReference type="ARBA" id="ARBA00022786"/>
    </source>
</evidence>
<dbReference type="SMART" id="SM00061">
    <property type="entry name" value="MATH"/>
    <property type="match status" value="3"/>
</dbReference>
<accession>F4PU02</accession>